<reference evidence="3" key="1">
    <citation type="journal article" date="2019" name="Int. J. Syst. Evol. Microbiol.">
        <title>The Global Catalogue of Microorganisms (GCM) 10K type strain sequencing project: providing services to taxonomists for standard genome sequencing and annotation.</title>
        <authorList>
            <consortium name="The Broad Institute Genomics Platform"/>
            <consortium name="The Broad Institute Genome Sequencing Center for Infectious Disease"/>
            <person name="Wu L."/>
            <person name="Ma J."/>
        </authorList>
    </citation>
    <scope>NUCLEOTIDE SEQUENCE [LARGE SCALE GENOMIC DNA]</scope>
    <source>
        <strain evidence="3">KCTC 42739</strain>
    </source>
</reference>
<gene>
    <name evidence="2" type="ORF">ACFONA_07570</name>
</gene>
<evidence type="ECO:0000256" key="1">
    <source>
        <dbReference type="SAM" id="Phobius"/>
    </source>
</evidence>
<comment type="caution">
    <text evidence="2">The sequence shown here is derived from an EMBL/GenBank/DDBJ whole genome shotgun (WGS) entry which is preliminary data.</text>
</comment>
<accession>A0ABV7SSV4</accession>
<dbReference type="PANTHER" id="PTHR35813:SF1">
    <property type="entry name" value="INNER MEMBRANE PROTEIN YBAN"/>
    <property type="match status" value="1"/>
</dbReference>
<keyword evidence="1" id="KW-0472">Membrane</keyword>
<feature type="transmembrane region" description="Helical" evidence="1">
    <location>
        <begin position="17"/>
        <end position="50"/>
    </location>
</feature>
<dbReference type="PIRSF" id="PIRSF016789">
    <property type="entry name" value="DUF454"/>
    <property type="match status" value="1"/>
</dbReference>
<dbReference type="EMBL" id="JBHRXP010000002">
    <property type="protein sequence ID" value="MFC3580022.1"/>
    <property type="molecule type" value="Genomic_DNA"/>
</dbReference>
<dbReference type="RefSeq" id="WP_261293101.1">
    <property type="nucleotide sequence ID" value="NZ_JANQBK010000003.1"/>
</dbReference>
<keyword evidence="1" id="KW-1133">Transmembrane helix</keyword>
<dbReference type="PANTHER" id="PTHR35813">
    <property type="entry name" value="INNER MEMBRANE PROTEIN YBAN"/>
    <property type="match status" value="1"/>
</dbReference>
<feature type="transmembrane region" description="Helical" evidence="1">
    <location>
        <begin position="107"/>
        <end position="125"/>
    </location>
</feature>
<dbReference type="Pfam" id="PF04304">
    <property type="entry name" value="DUF454"/>
    <property type="match status" value="1"/>
</dbReference>
<dbReference type="InterPro" id="IPR007401">
    <property type="entry name" value="DUF454"/>
</dbReference>
<proteinExistence type="predicted"/>
<keyword evidence="3" id="KW-1185">Reference proteome</keyword>
<evidence type="ECO:0000313" key="3">
    <source>
        <dbReference type="Proteomes" id="UP001595713"/>
    </source>
</evidence>
<organism evidence="2 3">
    <name type="scientific">Sphingomonas hylomeconis</name>
    <dbReference type="NCBI Taxonomy" id="1395958"/>
    <lineage>
        <taxon>Bacteria</taxon>
        <taxon>Pseudomonadati</taxon>
        <taxon>Pseudomonadota</taxon>
        <taxon>Alphaproteobacteria</taxon>
        <taxon>Sphingomonadales</taxon>
        <taxon>Sphingomonadaceae</taxon>
        <taxon>Sphingomonas</taxon>
    </lineage>
</organism>
<protein>
    <submittedName>
        <fullName evidence="2">YbaN family protein</fullName>
    </submittedName>
</protein>
<dbReference type="Proteomes" id="UP001595713">
    <property type="component" value="Unassembled WGS sequence"/>
</dbReference>
<feature type="transmembrane region" description="Helical" evidence="1">
    <location>
        <begin position="84"/>
        <end position="101"/>
    </location>
</feature>
<name>A0ABV7SSV4_9SPHN</name>
<sequence length="139" mass="14672">MRASEPVPGNRMVRAGWLLLGLLNVALGVIGAILPLMPTTIFLILAAACFARSSPRLERWLLDHPRFGPTLQAWRAEGAIPRRGKIAACCGILLGFALFLLGAHPGWLLALGVAAAMAGCAAYIVSRPTAGRPRPIDPG</sequence>
<keyword evidence="1" id="KW-0812">Transmembrane</keyword>
<evidence type="ECO:0000313" key="2">
    <source>
        <dbReference type="EMBL" id="MFC3580022.1"/>
    </source>
</evidence>